<feature type="transmembrane region" description="Helical" evidence="1">
    <location>
        <begin position="33"/>
        <end position="54"/>
    </location>
</feature>
<keyword evidence="3" id="KW-1185">Reference proteome</keyword>
<reference evidence="2 3" key="1">
    <citation type="journal article" date="2012" name="Proc. Natl. Acad. Sci. U.S.A.">
        <title>Genome and physiology of a model Epsilonproteobacterium responsible for sulfide detoxification in marine oxygen depletion zones.</title>
        <authorList>
            <person name="Grote J."/>
            <person name="Schott T."/>
            <person name="Bruckner C.G."/>
            <person name="Glockner F.O."/>
            <person name="Jost G."/>
            <person name="Teeling H."/>
            <person name="Labrenz M."/>
            <person name="Jurgens K."/>
        </authorList>
    </citation>
    <scope>NUCLEOTIDE SEQUENCE [LARGE SCALE GENOMIC DNA]</scope>
    <source>
        <strain evidence="2 3">GD1</strain>
    </source>
</reference>
<name>H1FVW6_SULGG</name>
<feature type="transmembrane region" description="Helical" evidence="1">
    <location>
        <begin position="60"/>
        <end position="80"/>
    </location>
</feature>
<dbReference type="STRING" id="929558.SMGD1_1825"/>
<accession>H1FVW6</accession>
<dbReference type="EMBL" id="AFRZ01000001">
    <property type="protein sequence ID" value="EHP30348.1"/>
    <property type="molecule type" value="Genomic_DNA"/>
</dbReference>
<feature type="transmembrane region" description="Helical" evidence="1">
    <location>
        <begin position="207"/>
        <end position="230"/>
    </location>
</feature>
<gene>
    <name evidence="2" type="ORF">SMGD1_1825</name>
</gene>
<sequence>MIALSEMQVIKKYAIAETLFHENTSLFSIVKSVWLTLFLSLIVGFSVSVIILVGSIYLDAVIFLILGLDVLFIWLIYSKVKKKLSLKVKEGFLDAIARRWAVWINTLFLIITFVLYQFFSTPTYEIKVFSCEILNFLSSTLRYKELLEWKFMSASVGNLESANGIYVWLLYLFVSQGVFAWGYSKLLLSVSVSKSIIYKEEGKHRNYFIFGFIATILLLFIITMSINHLYERQHMQNVQTQINRAYKEVDKVLNTKLNSSEQLLIEQINSVIDAEVDLAFEPVYGSIPELSDYYYSVKGEYTRIILKGYSLYCGYKNDYLVPYYNQYLPNGYKLKQCDSQMLDSEIQSKINYFLFDKNDFSARVDNASNVINESIKESMTNFQDELNESLNSLEAQHQTELGFLESNFDDIFQANSRDVAKKGLSATGTLLISGAISKSVMSKMLLKFGAKGAAKASSFIGGSVAGLTICAPSGPWALLCGVVTGTASWVGVDAAMTEVDQAFNEDDFQLSVKMMIDAQKKSLKELMKDSYREWIQKIFTELKKDAGSLKSPYEQLQ</sequence>
<dbReference type="AlphaFoldDB" id="H1FVW6"/>
<organism evidence="2 3">
    <name type="scientific">Sulfurimonas gotlandica (strain DSM 19862 / JCM 16533 / GD1)</name>
    <dbReference type="NCBI Taxonomy" id="929558"/>
    <lineage>
        <taxon>Bacteria</taxon>
        <taxon>Pseudomonadati</taxon>
        <taxon>Campylobacterota</taxon>
        <taxon>Epsilonproteobacteria</taxon>
        <taxon>Campylobacterales</taxon>
        <taxon>Sulfurimonadaceae</taxon>
        <taxon>Sulfurimonas</taxon>
    </lineage>
</organism>
<proteinExistence type="predicted"/>
<feature type="transmembrane region" description="Helical" evidence="1">
    <location>
        <begin position="100"/>
        <end position="119"/>
    </location>
</feature>
<dbReference type="HOGENOM" id="CLU_429547_0_0_7"/>
<keyword evidence="1" id="KW-0472">Membrane</keyword>
<comment type="caution">
    <text evidence="2">The sequence shown here is derived from an EMBL/GenBank/DDBJ whole genome shotgun (WGS) entry which is preliminary data.</text>
</comment>
<dbReference type="PATRIC" id="fig|929558.5.peg.1820"/>
<keyword evidence="1" id="KW-0812">Transmembrane</keyword>
<protein>
    <submittedName>
        <fullName evidence="2">Uncharacterized protein</fullName>
    </submittedName>
</protein>
<evidence type="ECO:0000256" key="1">
    <source>
        <dbReference type="SAM" id="Phobius"/>
    </source>
</evidence>
<evidence type="ECO:0000313" key="3">
    <source>
        <dbReference type="Proteomes" id="UP000006431"/>
    </source>
</evidence>
<feature type="transmembrane region" description="Helical" evidence="1">
    <location>
        <begin position="165"/>
        <end position="186"/>
    </location>
</feature>
<dbReference type="eggNOG" id="ENOG5032YA4">
    <property type="taxonomic scope" value="Bacteria"/>
</dbReference>
<dbReference type="Proteomes" id="UP000006431">
    <property type="component" value="Unassembled WGS sequence"/>
</dbReference>
<keyword evidence="1" id="KW-1133">Transmembrane helix</keyword>
<evidence type="ECO:0000313" key="2">
    <source>
        <dbReference type="EMBL" id="EHP30348.1"/>
    </source>
</evidence>